<sequence>MQGIPKMQEGEGGVVHGGLALAVWSSGNTLVFALLSHLAQIPDETRAAIEPYLRTCFHYDGPRWASGFPHVEPFPRPLNDPSLTQEQRWVLFELWVSAYYEHPDSASRLIEGLALLWPDHPPVDKLPTFRRMTPEEIASVSSPSVLWNYEVLVRNAALSVFADHMRRALFDKANAAIWPGVKIKYMHCSESLWEMLNVLWETEKLYEDACKENGGPLGRTIEFHFMEGANHCAHWDQPEWVTQLFAELVHPVVRPHH</sequence>
<dbReference type="OrthoDB" id="5311491at2759"/>
<dbReference type="Proteomes" id="UP000298061">
    <property type="component" value="Unassembled WGS sequence"/>
</dbReference>
<dbReference type="InterPro" id="IPR029058">
    <property type="entry name" value="AB_hydrolase_fold"/>
</dbReference>
<accession>A0A4Z0A5K6</accession>
<evidence type="ECO:0000313" key="1">
    <source>
        <dbReference type="EMBL" id="TFY81664.1"/>
    </source>
</evidence>
<proteinExistence type="predicted"/>
<dbReference type="EMBL" id="SFCI01000186">
    <property type="protein sequence ID" value="TFY81664.1"/>
    <property type="molecule type" value="Genomic_DNA"/>
</dbReference>
<dbReference type="AlphaFoldDB" id="A0A4Z0A5K6"/>
<evidence type="ECO:0008006" key="3">
    <source>
        <dbReference type="Google" id="ProtNLM"/>
    </source>
</evidence>
<comment type="caution">
    <text evidence="1">The sequence shown here is derived from an EMBL/GenBank/DDBJ whole genome shotgun (WGS) entry which is preliminary data.</text>
</comment>
<organism evidence="1 2">
    <name type="scientific">Hericium alpestre</name>
    <dbReference type="NCBI Taxonomy" id="135208"/>
    <lineage>
        <taxon>Eukaryota</taxon>
        <taxon>Fungi</taxon>
        <taxon>Dikarya</taxon>
        <taxon>Basidiomycota</taxon>
        <taxon>Agaricomycotina</taxon>
        <taxon>Agaricomycetes</taxon>
        <taxon>Russulales</taxon>
        <taxon>Hericiaceae</taxon>
        <taxon>Hericium</taxon>
    </lineage>
</organism>
<name>A0A4Z0A5K6_9AGAM</name>
<protein>
    <recommendedName>
        <fullName evidence="3">AB hydrolase-1 domain-containing protein</fullName>
    </recommendedName>
</protein>
<evidence type="ECO:0000313" key="2">
    <source>
        <dbReference type="Proteomes" id="UP000298061"/>
    </source>
</evidence>
<gene>
    <name evidence="1" type="ORF">EWM64_g2345</name>
</gene>
<reference evidence="1 2" key="1">
    <citation type="submission" date="2019-02" db="EMBL/GenBank/DDBJ databases">
        <title>Genome sequencing of the rare red list fungi Hericium alpestre (H. flagellum).</title>
        <authorList>
            <person name="Buettner E."/>
            <person name="Kellner H."/>
        </authorList>
    </citation>
    <scope>NUCLEOTIDE SEQUENCE [LARGE SCALE GENOMIC DNA]</scope>
    <source>
        <strain evidence="1 2">DSM 108284</strain>
    </source>
</reference>
<dbReference type="SUPFAM" id="SSF53474">
    <property type="entry name" value="alpha/beta-Hydrolases"/>
    <property type="match status" value="1"/>
</dbReference>
<keyword evidence="2" id="KW-1185">Reference proteome</keyword>